<dbReference type="EMBL" id="LBWG01000011">
    <property type="protein sequence ID" value="KKR04158.1"/>
    <property type="molecule type" value="Genomic_DNA"/>
</dbReference>
<evidence type="ECO:0000256" key="5">
    <source>
        <dbReference type="ARBA" id="ARBA00023136"/>
    </source>
</evidence>
<dbReference type="AlphaFoldDB" id="A0A0G0MM19"/>
<keyword evidence="5 6" id="KW-0472">Membrane</keyword>
<evidence type="ECO:0000256" key="2">
    <source>
        <dbReference type="ARBA" id="ARBA00022475"/>
    </source>
</evidence>
<keyword evidence="2" id="KW-1003">Cell membrane</keyword>
<feature type="transmembrane region" description="Helical" evidence="6">
    <location>
        <begin position="36"/>
        <end position="53"/>
    </location>
</feature>
<evidence type="ECO:0000256" key="1">
    <source>
        <dbReference type="ARBA" id="ARBA00004651"/>
    </source>
</evidence>
<comment type="caution">
    <text evidence="9">The sequence shown here is derived from an EMBL/GenBank/DDBJ whole genome shotgun (WGS) entry which is preliminary data.</text>
</comment>
<name>A0A0G0MM19_9BACT</name>
<evidence type="ECO:0000259" key="7">
    <source>
        <dbReference type="Pfam" id="PF03772"/>
    </source>
</evidence>
<dbReference type="NCBIfam" id="TIGR00360">
    <property type="entry name" value="ComEC_N-term"/>
    <property type="match status" value="1"/>
</dbReference>
<dbReference type="GO" id="GO:0005886">
    <property type="term" value="C:plasma membrane"/>
    <property type="evidence" value="ECO:0007669"/>
    <property type="project" value="UniProtKB-SubCell"/>
</dbReference>
<dbReference type="PANTHER" id="PTHR30619">
    <property type="entry name" value="DNA INTERNALIZATION/COMPETENCE PROTEIN COMEC/REC2"/>
    <property type="match status" value="1"/>
</dbReference>
<feature type="transmembrane region" description="Helical" evidence="6">
    <location>
        <begin position="405"/>
        <end position="428"/>
    </location>
</feature>
<dbReference type="Pfam" id="PF13567">
    <property type="entry name" value="DUF4131"/>
    <property type="match status" value="1"/>
</dbReference>
<sequence length="491" mass="54638">MTLLEILKSPSKTLASALAVFCFGVVLGLFFPFGWWSWLLGFATGFLIAGIFFPHREWRFIFILFALFFFSLFRSTYALSPIISSVASVPSSAIRVEGRVDAQVEQRTDSQRVVLDHVHYADDTREGKLLMWAPLYPEIQFGDTVVFNCRVEQPKPFNGFAYDRSLAIKGIFAVCYQPLYIDVHPSTQWSVIGSLLLFKNKLIEHLQEFIPEPHAAFLVGLVFGGSSALSPDLKQDFTQTGLSHVLAASGFNISLFSVTFLSFILSTGIGRRRGLVLTLVLLCVYVVLAGASAAVVRAGIMGSLIVVERWVSRKAYLLNLFLLTASVMLFVNPLLFFDVGFQLSFVATVAVIVFAKPLSEHLEFLPELFGLRESFAASLAAIFLTLPLILWHFGQMSLVAPFANILVLPLVPYAMALTLVGVFVAFFFGGFAQLILLPAWALSCVMLTVVNLFGSLSFASIEPIHSRLLAIIVAFSFFLFWFYRRYVSRET</sequence>
<dbReference type="Proteomes" id="UP000033935">
    <property type="component" value="Unassembled WGS sequence"/>
</dbReference>
<evidence type="ECO:0000256" key="4">
    <source>
        <dbReference type="ARBA" id="ARBA00022989"/>
    </source>
</evidence>
<evidence type="ECO:0000256" key="3">
    <source>
        <dbReference type="ARBA" id="ARBA00022692"/>
    </source>
</evidence>
<feature type="transmembrane region" description="Helical" evidence="6">
    <location>
        <begin position="464"/>
        <end position="483"/>
    </location>
</feature>
<evidence type="ECO:0000259" key="8">
    <source>
        <dbReference type="Pfam" id="PF13567"/>
    </source>
</evidence>
<feature type="transmembrane region" description="Helical" evidence="6">
    <location>
        <begin position="60"/>
        <end position="79"/>
    </location>
</feature>
<feature type="transmembrane region" description="Helical" evidence="6">
    <location>
        <begin position="12"/>
        <end position="30"/>
    </location>
</feature>
<feature type="transmembrane region" description="Helical" evidence="6">
    <location>
        <begin position="371"/>
        <end position="393"/>
    </location>
</feature>
<dbReference type="InterPro" id="IPR052159">
    <property type="entry name" value="Competence_DNA_uptake"/>
</dbReference>
<reference evidence="9 10" key="1">
    <citation type="journal article" date="2015" name="Nature">
        <title>rRNA introns, odd ribosomes, and small enigmatic genomes across a large radiation of phyla.</title>
        <authorList>
            <person name="Brown C.T."/>
            <person name="Hug L.A."/>
            <person name="Thomas B.C."/>
            <person name="Sharon I."/>
            <person name="Castelle C.J."/>
            <person name="Singh A."/>
            <person name="Wilkins M.J."/>
            <person name="Williams K.H."/>
            <person name="Banfield J.F."/>
        </authorList>
    </citation>
    <scope>NUCLEOTIDE SEQUENCE [LARGE SCALE GENOMIC DNA]</scope>
</reference>
<feature type="domain" description="DUF4131" evidence="8">
    <location>
        <begin position="32"/>
        <end position="176"/>
    </location>
</feature>
<dbReference type="InterPro" id="IPR025405">
    <property type="entry name" value="DUF4131"/>
</dbReference>
<feature type="transmembrane region" description="Helical" evidence="6">
    <location>
        <begin position="435"/>
        <end position="458"/>
    </location>
</feature>
<feature type="transmembrane region" description="Helical" evidence="6">
    <location>
        <begin position="275"/>
        <end position="296"/>
    </location>
</feature>
<comment type="subcellular location">
    <subcellularLocation>
        <location evidence="1">Cell membrane</location>
        <topology evidence="1">Multi-pass membrane protein</topology>
    </subcellularLocation>
</comment>
<dbReference type="PANTHER" id="PTHR30619:SF7">
    <property type="entry name" value="BETA-LACTAMASE DOMAIN PROTEIN"/>
    <property type="match status" value="1"/>
</dbReference>
<keyword evidence="3 6" id="KW-0812">Transmembrane</keyword>
<feature type="transmembrane region" description="Helical" evidence="6">
    <location>
        <begin position="245"/>
        <end position="269"/>
    </location>
</feature>
<evidence type="ECO:0000313" key="9">
    <source>
        <dbReference type="EMBL" id="KKR04158.1"/>
    </source>
</evidence>
<gene>
    <name evidence="9" type="ORF">UT30_C0011G0004</name>
</gene>
<evidence type="ECO:0000256" key="6">
    <source>
        <dbReference type="SAM" id="Phobius"/>
    </source>
</evidence>
<dbReference type="InterPro" id="IPR004477">
    <property type="entry name" value="ComEC_N"/>
</dbReference>
<proteinExistence type="predicted"/>
<evidence type="ECO:0000313" key="10">
    <source>
        <dbReference type="Proteomes" id="UP000033935"/>
    </source>
</evidence>
<protein>
    <submittedName>
        <fullName evidence="9">ComEC/Rec2-related protein</fullName>
    </submittedName>
</protein>
<keyword evidence="4 6" id="KW-1133">Transmembrane helix</keyword>
<feature type="transmembrane region" description="Helical" evidence="6">
    <location>
        <begin position="341"/>
        <end position="359"/>
    </location>
</feature>
<dbReference type="Pfam" id="PF03772">
    <property type="entry name" value="Competence"/>
    <property type="match status" value="1"/>
</dbReference>
<organism evidence="9 10">
    <name type="scientific">Candidatus Uhrbacteria bacterium GW2011_GWF2_39_13</name>
    <dbReference type="NCBI Taxonomy" id="1618995"/>
    <lineage>
        <taxon>Bacteria</taxon>
        <taxon>Candidatus Uhriibacteriota</taxon>
    </lineage>
</organism>
<feature type="domain" description="ComEC/Rec2-related protein" evidence="7">
    <location>
        <begin position="221"/>
        <end position="484"/>
    </location>
</feature>
<accession>A0A0G0MM19</accession>